<reference evidence="3 4" key="1">
    <citation type="submission" date="2014-12" db="EMBL/GenBank/DDBJ databases">
        <title>Genome assembly of Enhygromyxa salina DSM 15201.</title>
        <authorList>
            <person name="Sharma G."/>
            <person name="Subramanian S."/>
        </authorList>
    </citation>
    <scope>NUCLEOTIDE SEQUENCE [LARGE SCALE GENOMIC DNA]</scope>
    <source>
        <strain evidence="3 4">DSM 15201</strain>
    </source>
</reference>
<dbReference type="RefSeq" id="WP_052552016.1">
    <property type="nucleotide sequence ID" value="NZ_JMCC02000058.1"/>
</dbReference>
<dbReference type="Gene3D" id="2.130.10.10">
    <property type="entry name" value="YVTN repeat-like/Quinoprotein amine dehydrogenase"/>
    <property type="match status" value="1"/>
</dbReference>
<dbReference type="Proteomes" id="UP000031599">
    <property type="component" value="Unassembled WGS sequence"/>
</dbReference>
<sequence>MSRHVILPSTALALLASLTLVACDKGGSKTTEPTVTAPEPEPEPEPEPVGPSNTPTQTWTQTWATPSGQPTALIATVADARVYALAGAYIDIGTPGTHLVALDVDTGKLLWTYKNKETLSLTGLSPEFVSLTTSSGKPVVIGTAAGKVKKANKAQAEAITAPATNEAGDCTAEGTTLTCSSWNVTEAGDVSQVRVADEGVCYAVAGAREIRCRATGNGDLVFVVAVPAVADAKEPEAANFSFELVDGSLLVANYDGTILAFGSGTDDTSDDDAAAAADEEE</sequence>
<feature type="chain" id="PRO_5002163966" description="Outer membrane protein assembly factor BamB" evidence="2">
    <location>
        <begin position="23"/>
        <end position="281"/>
    </location>
</feature>
<evidence type="ECO:0008006" key="5">
    <source>
        <dbReference type="Google" id="ProtNLM"/>
    </source>
</evidence>
<evidence type="ECO:0000256" key="2">
    <source>
        <dbReference type="SAM" id="SignalP"/>
    </source>
</evidence>
<accession>A0A0C2D095</accession>
<organism evidence="3 4">
    <name type="scientific">Enhygromyxa salina</name>
    <dbReference type="NCBI Taxonomy" id="215803"/>
    <lineage>
        <taxon>Bacteria</taxon>
        <taxon>Pseudomonadati</taxon>
        <taxon>Myxococcota</taxon>
        <taxon>Polyangia</taxon>
        <taxon>Nannocystales</taxon>
        <taxon>Nannocystaceae</taxon>
        <taxon>Enhygromyxa</taxon>
    </lineage>
</organism>
<evidence type="ECO:0000313" key="4">
    <source>
        <dbReference type="Proteomes" id="UP000031599"/>
    </source>
</evidence>
<name>A0A0C2D095_9BACT</name>
<feature type="signal peptide" evidence="2">
    <location>
        <begin position="1"/>
        <end position="22"/>
    </location>
</feature>
<dbReference type="InterPro" id="IPR015943">
    <property type="entry name" value="WD40/YVTN_repeat-like_dom_sf"/>
</dbReference>
<keyword evidence="2" id="KW-0732">Signal</keyword>
<dbReference type="SUPFAM" id="SSF50998">
    <property type="entry name" value="Quinoprotein alcohol dehydrogenase-like"/>
    <property type="match status" value="1"/>
</dbReference>
<proteinExistence type="predicted"/>
<gene>
    <name evidence="3" type="ORF">DB30_05789</name>
</gene>
<evidence type="ECO:0000313" key="3">
    <source>
        <dbReference type="EMBL" id="KIG15245.1"/>
    </source>
</evidence>
<protein>
    <recommendedName>
        <fullName evidence="5">Outer membrane protein assembly factor BamB</fullName>
    </recommendedName>
</protein>
<dbReference type="InterPro" id="IPR011047">
    <property type="entry name" value="Quinoprotein_ADH-like_sf"/>
</dbReference>
<comment type="caution">
    <text evidence="3">The sequence shown here is derived from an EMBL/GenBank/DDBJ whole genome shotgun (WGS) entry which is preliminary data.</text>
</comment>
<dbReference type="EMBL" id="JMCC02000058">
    <property type="protein sequence ID" value="KIG15245.1"/>
    <property type="molecule type" value="Genomic_DNA"/>
</dbReference>
<dbReference type="AlphaFoldDB" id="A0A0C2D095"/>
<feature type="region of interest" description="Disordered" evidence="1">
    <location>
        <begin position="26"/>
        <end position="60"/>
    </location>
</feature>
<dbReference type="PROSITE" id="PS51257">
    <property type="entry name" value="PROKAR_LIPOPROTEIN"/>
    <property type="match status" value="1"/>
</dbReference>
<evidence type="ECO:0000256" key="1">
    <source>
        <dbReference type="SAM" id="MobiDB-lite"/>
    </source>
</evidence>